<feature type="compositionally biased region" description="Basic and acidic residues" evidence="1">
    <location>
        <begin position="113"/>
        <end position="144"/>
    </location>
</feature>
<accession>A0A0F7UR85</accession>
<reference evidence="2" key="1">
    <citation type="journal article" date="2015" name="PLoS ONE">
        <title>Comprehensive Evaluation of Toxoplasma gondii VEG and Neospora caninum LIV Genomes with Tachyzoite Stage Transcriptome and Proteome Defines Novel Transcript Features.</title>
        <authorList>
            <person name="Ramaprasad A."/>
            <person name="Mourier T."/>
            <person name="Naeem R."/>
            <person name="Malas T.B."/>
            <person name="Moussa E."/>
            <person name="Panigrahi A."/>
            <person name="Vermont S.J."/>
            <person name="Otto T.D."/>
            <person name="Wastling J."/>
            <person name="Pain A."/>
        </authorList>
    </citation>
    <scope>NUCLEOTIDE SEQUENCE</scope>
    <source>
        <strain evidence="2">VEG</strain>
    </source>
</reference>
<evidence type="ECO:0000313" key="2">
    <source>
        <dbReference type="EMBL" id="CEL71516.1"/>
    </source>
</evidence>
<dbReference type="EMBL" id="LN714489">
    <property type="protein sequence ID" value="CEL71516.1"/>
    <property type="molecule type" value="Genomic_DNA"/>
</dbReference>
<proteinExistence type="predicted"/>
<dbReference type="AlphaFoldDB" id="A0A0F7UR85"/>
<name>A0A0F7UR85_TOXGV</name>
<sequence length="176" mass="19621">MEESRVGRTACRISPGSLSQSTLSFLTFLQSQRQTTQQFSLCLSASPSLPSCKRHCGFRRLPLSETLFSVGRAPVHHFLRSISLTVSPSSFSLAVLRQRQEASPQAAVCRLKEGPEARRDTEREGAERETLHAERADLLPRTDGRYPAGSKSPFDKRLQSCDRQSLESEKAKKSVE</sequence>
<organism evidence="2">
    <name type="scientific">Toxoplasma gondii (strain ATCC 50861 / VEG)</name>
    <dbReference type="NCBI Taxonomy" id="432359"/>
    <lineage>
        <taxon>Eukaryota</taxon>
        <taxon>Sar</taxon>
        <taxon>Alveolata</taxon>
        <taxon>Apicomplexa</taxon>
        <taxon>Conoidasida</taxon>
        <taxon>Coccidia</taxon>
        <taxon>Eucoccidiorida</taxon>
        <taxon>Eimeriorina</taxon>
        <taxon>Sarcocystidae</taxon>
        <taxon>Toxoplasma</taxon>
    </lineage>
</organism>
<gene>
    <name evidence="2" type="ORF">BN1205_013290</name>
</gene>
<protein>
    <submittedName>
        <fullName evidence="2">Uncharacterized protein</fullName>
    </submittedName>
</protein>
<feature type="region of interest" description="Disordered" evidence="1">
    <location>
        <begin position="113"/>
        <end position="176"/>
    </location>
</feature>
<evidence type="ECO:0000256" key="1">
    <source>
        <dbReference type="SAM" id="MobiDB-lite"/>
    </source>
</evidence>
<feature type="compositionally biased region" description="Basic and acidic residues" evidence="1">
    <location>
        <begin position="153"/>
        <end position="176"/>
    </location>
</feature>